<dbReference type="SUPFAM" id="SSF48208">
    <property type="entry name" value="Six-hairpin glycosidases"/>
    <property type="match status" value="1"/>
</dbReference>
<dbReference type="GO" id="GO:0005975">
    <property type="term" value="P:carbohydrate metabolic process"/>
    <property type="evidence" value="ECO:0007669"/>
    <property type="project" value="InterPro"/>
</dbReference>
<dbReference type="SUPFAM" id="SSF56784">
    <property type="entry name" value="HAD-like"/>
    <property type="match status" value="1"/>
</dbReference>
<feature type="binding site" evidence="3">
    <location>
        <begin position="860"/>
        <end position="864"/>
    </location>
    <ligand>
        <name>substrate</name>
    </ligand>
</feature>
<sequence length="964" mass="110795">MMNDEILRINGFEIVEDGFDQDKNKYYEGIFTQGNGYFHVRGSFEEGLADAPQNEVYTRTMKSVTTEQQRHPLSKQGTFLPLMMGKHPFLEEVIINLPYFMRIEIAAGNEKLDMIRSDIRDYRRVLNMKTGELTRSFTWITASGEEIDVKFSRFASLDEKRLFVQQADLKPRKGTPYITVKSGIDAGVTTNGYCHFTESSLFEKENKIGVTVKTDVGERASIMCENQLRGLDAVCHTELEKTTIDVIYEGALTENATLVKYSVLGCSRDRTEDYIKEMKECLEQTARLEYKQLLEKSKIIWEQKWKDSDVLVEGCQKLQDSLRFSIYHLLRCGGKEEERIQVCAKGFAGEAYYGRYFWDSEMYLLPFYLYTDPLSAKSLIGYRYWTLEGAKQNAQRYHCRGARYPWQSGLTGTEQCSMWEYADNEVHITADVAFGVMHYYFASGDEKFLFDKGAEILLETSRFWSERVDKGEDGEYHLLNVMGPDEYSPMTRDNGFTNYMVKFNLISALETLRLLKEKKPDRYREVMEKTNTLESELEIFKKIADSLVVPYDEKRKLYLQSADFEDYALIDMDSIWKDKKKAFGHYASQEKIYRSRCIKQADIIALMSIFPEKFTEEQLRVAYEYYKPLTTHDSSLSPAVHMLVANRLGMEEETEQFLDRTIAVDMELVRRGAEDGIHIANCGALWQMAVQGFMGMLPAYQGEKLRFEPHMPSFIKSMETTLTWKGRKYKVHVQGEKVSVQEMPVKKRGFLFDLDGVLTDTSEYHFLAWKKLADELGLAFDKTVNERLKGVSRERSFEIILEVNGAQETFLSEDKAKFIDKKNEYYKALIKQVTSKDILPGVMDFLNESKKQGILLAVASASKNARTVLEGLGILSMFDYVADASKIRYTKPDPEVFIDCMEHLKLQPWECIAFEDAAAGIEAIQAANIAAVGIGASVKPAVPDVFLDNTEELSIEKIENLLYK</sequence>
<feature type="binding site" evidence="3">
    <location>
        <begin position="753"/>
        <end position="755"/>
    </location>
    <ligand>
        <name>substrate</name>
    </ligand>
</feature>
<dbReference type="InterPro" id="IPR037018">
    <property type="entry name" value="GH65_N"/>
</dbReference>
<dbReference type="CDD" id="cd02598">
    <property type="entry name" value="HAD_BPGM"/>
    <property type="match status" value="1"/>
</dbReference>
<feature type="binding site" evidence="3">
    <location>
        <position position="769"/>
    </location>
    <ligand>
        <name>substrate</name>
    </ligand>
</feature>
<feature type="domain" description="Glycoside hydrolase family 65 N-terminal" evidence="7">
    <location>
        <begin position="15"/>
        <end position="218"/>
    </location>
</feature>
<dbReference type="InterPro" id="IPR023198">
    <property type="entry name" value="PGP-like_dom2"/>
</dbReference>
<evidence type="ECO:0000256" key="4">
    <source>
        <dbReference type="PIRSR" id="PIRSR610972-3"/>
    </source>
</evidence>
<dbReference type="GO" id="GO:0008801">
    <property type="term" value="F:beta-phosphoglucomutase activity"/>
    <property type="evidence" value="ECO:0007669"/>
    <property type="project" value="UniProtKB-EC"/>
</dbReference>
<name>A0A174BIK9_9FIRM</name>
<feature type="site" description="Important for catalytic activity and assists the phosphoryl transfer reaction to Asp8 by balancing charge and orienting the reacting groups" evidence="5">
    <location>
        <position position="891"/>
    </location>
</feature>
<reference evidence="8 10" key="1">
    <citation type="submission" date="2015-09" db="EMBL/GenBank/DDBJ databases">
        <authorList>
            <consortium name="Pathogen Informatics"/>
        </authorList>
    </citation>
    <scope>NUCLEOTIDE SEQUENCE [LARGE SCALE GENOMIC DNA]</scope>
    <source>
        <strain evidence="8 10">2789STDY5834841</strain>
    </source>
</reference>
<feature type="binding site" evidence="4">
    <location>
        <position position="753"/>
    </location>
    <ligand>
        <name>Mg(2+)</name>
        <dbReference type="ChEBI" id="CHEBI:18420"/>
    </ligand>
</feature>
<evidence type="ECO:0000256" key="1">
    <source>
        <dbReference type="ARBA" id="ARBA00006171"/>
    </source>
</evidence>
<evidence type="ECO:0000259" key="7">
    <source>
        <dbReference type="Pfam" id="PF03636"/>
    </source>
</evidence>
<feature type="site" description="Important for catalytic activity and assists the phosphoryl transfer reaction to Asp8 by balancing charge and orienting the reacting groups" evidence="5">
    <location>
        <position position="860"/>
    </location>
</feature>
<dbReference type="EMBL" id="RCYR01000042">
    <property type="protein sequence ID" value="RYS76665.1"/>
    <property type="molecule type" value="Genomic_DNA"/>
</dbReference>
<dbReference type="EC" id="2.4.1.230" evidence="8"/>
<dbReference type="PANTHER" id="PTHR11051">
    <property type="entry name" value="GLYCOSYL HYDROLASE-RELATED"/>
    <property type="match status" value="1"/>
</dbReference>
<dbReference type="GO" id="GO:0030246">
    <property type="term" value="F:carbohydrate binding"/>
    <property type="evidence" value="ECO:0007669"/>
    <property type="project" value="InterPro"/>
</dbReference>
<dbReference type="SFLD" id="SFLDS00003">
    <property type="entry name" value="Haloacid_Dehalogenase"/>
    <property type="match status" value="1"/>
</dbReference>
<evidence type="ECO:0000256" key="3">
    <source>
        <dbReference type="PIRSR" id="PIRSR610972-2"/>
    </source>
</evidence>
<feature type="binding site" evidence="3">
    <location>
        <position position="796"/>
    </location>
    <ligand>
        <name>substrate</name>
    </ligand>
</feature>
<dbReference type="Gene3D" id="2.60.420.10">
    <property type="entry name" value="Maltose phosphorylase, domain 3"/>
    <property type="match status" value="1"/>
</dbReference>
<dbReference type="Gene3D" id="1.50.10.10">
    <property type="match status" value="1"/>
</dbReference>
<dbReference type="NCBIfam" id="TIGR01990">
    <property type="entry name" value="bPGM"/>
    <property type="match status" value="1"/>
</dbReference>
<feature type="binding site" evidence="4">
    <location>
        <position position="915"/>
    </location>
    <ligand>
        <name>Mg(2+)</name>
        <dbReference type="ChEBI" id="CHEBI:18420"/>
    </ligand>
</feature>
<dbReference type="InterPro" id="IPR005195">
    <property type="entry name" value="Glyco_hydro_65_M"/>
</dbReference>
<feature type="binding site" evidence="3">
    <location>
        <position position="891"/>
    </location>
    <ligand>
        <name>substrate</name>
    </ligand>
</feature>
<dbReference type="InterPro" id="IPR012341">
    <property type="entry name" value="6hp_glycosidase-like_sf"/>
</dbReference>
<dbReference type="InterPro" id="IPR036412">
    <property type="entry name" value="HAD-like_sf"/>
</dbReference>
<protein>
    <submittedName>
        <fullName evidence="9">Beta-phosphoglucomutase</fullName>
        <ecNumber evidence="9">5.4.2.6</ecNumber>
    </submittedName>
    <submittedName>
        <fullName evidence="8">Kojibiose phosphorylase</fullName>
        <ecNumber evidence="8">2.4.1.230</ecNumber>
    </submittedName>
</protein>
<keyword evidence="8" id="KW-0808">Transferase</keyword>
<dbReference type="InterPro" id="IPR010972">
    <property type="entry name" value="Beta-PGM"/>
</dbReference>
<keyword evidence="8" id="KW-0328">Glycosyltransferase</keyword>
<dbReference type="Pfam" id="PF03632">
    <property type="entry name" value="Glyco_hydro_65m"/>
    <property type="match status" value="1"/>
</dbReference>
<evidence type="ECO:0000313" key="11">
    <source>
        <dbReference type="Proteomes" id="UP000292665"/>
    </source>
</evidence>
<dbReference type="InterPro" id="IPR008928">
    <property type="entry name" value="6-hairpin_glycosidase_sf"/>
</dbReference>
<dbReference type="Gene3D" id="1.10.150.240">
    <property type="entry name" value="Putative phosphatase, domain 2"/>
    <property type="match status" value="1"/>
</dbReference>
<accession>A0A174BIK9</accession>
<evidence type="ECO:0000256" key="5">
    <source>
        <dbReference type="PIRSR" id="PIRSR610972-4"/>
    </source>
</evidence>
<dbReference type="GO" id="GO:0000287">
    <property type="term" value="F:magnesium ion binding"/>
    <property type="evidence" value="ECO:0007669"/>
    <property type="project" value="InterPro"/>
</dbReference>
<proteinExistence type="inferred from homology"/>
<dbReference type="SFLD" id="SFLDG01129">
    <property type="entry name" value="C1.5:_HAD__Beta-PGM__Phosphata"/>
    <property type="match status" value="1"/>
</dbReference>
<dbReference type="SUPFAM" id="SSF74650">
    <property type="entry name" value="Galactose mutarotase-like"/>
    <property type="match status" value="1"/>
</dbReference>
<feature type="domain" description="Glycoside hydrolase family 65 central catalytic" evidence="6">
    <location>
        <begin position="323"/>
        <end position="687"/>
    </location>
</feature>
<dbReference type="InterPro" id="IPR011013">
    <property type="entry name" value="Gal_mutarotase_sf_dom"/>
</dbReference>
<dbReference type="SFLD" id="SFLDG01135">
    <property type="entry name" value="C1.5.6:_HAD__Beta-PGM__Phospha"/>
    <property type="match status" value="1"/>
</dbReference>
<comment type="similarity">
    <text evidence="1">Belongs to the HAD-like hydrolase superfamily. CbbY/CbbZ/Gph/YieH family.</text>
</comment>
<feature type="binding site" evidence="4">
    <location>
        <position position="755"/>
    </location>
    <ligand>
        <name>Mg(2+)</name>
        <dbReference type="ChEBI" id="CHEBI:18420"/>
    </ligand>
</feature>
<dbReference type="PANTHER" id="PTHR11051:SF8">
    <property type="entry name" value="PROTEIN-GLUCOSYLGALACTOSYLHYDROXYLYSINE GLUCOSIDASE"/>
    <property type="match status" value="1"/>
</dbReference>
<keyword evidence="4" id="KW-0460">Magnesium</keyword>
<evidence type="ECO:0000256" key="2">
    <source>
        <dbReference type="PIRSR" id="PIRSR610972-1"/>
    </source>
</evidence>
<dbReference type="NCBIfam" id="TIGR02009">
    <property type="entry name" value="PGMB-YQAB-SF"/>
    <property type="match status" value="1"/>
</dbReference>
<dbReference type="Gene3D" id="2.70.98.40">
    <property type="entry name" value="Glycoside hydrolase, family 65, N-terminal domain"/>
    <property type="match status" value="1"/>
</dbReference>
<dbReference type="Pfam" id="PF00702">
    <property type="entry name" value="Hydrolase"/>
    <property type="match status" value="1"/>
</dbReference>
<feature type="binding site" evidence="3">
    <location>
        <begin position="788"/>
        <end position="793"/>
    </location>
    <ligand>
        <name>substrate</name>
    </ligand>
</feature>
<evidence type="ECO:0000313" key="9">
    <source>
        <dbReference type="EMBL" id="RYS76665.1"/>
    </source>
</evidence>
<dbReference type="EC" id="5.4.2.6" evidence="9"/>
<feature type="binding site" evidence="4">
    <location>
        <position position="916"/>
    </location>
    <ligand>
        <name>Mg(2+)</name>
        <dbReference type="ChEBI" id="CHEBI:18420"/>
    </ligand>
</feature>
<evidence type="ECO:0000313" key="8">
    <source>
        <dbReference type="EMBL" id="CUN99565.1"/>
    </source>
</evidence>
<reference evidence="9 11" key="2">
    <citation type="journal article" date="2019" name="Science, e1252229">
        <title>Invertible promoters mediate bacterial phase variation, antibiotic resistance, and host adaptation in the gut.</title>
        <authorList>
            <person name="Jiang X."/>
            <person name="Hall A.B."/>
            <person name="Arthur T.D."/>
            <person name="Plichta D.R."/>
            <person name="Covington C.T."/>
            <person name="Poyet M."/>
            <person name="Crothers J."/>
            <person name="Moses P.L."/>
            <person name="Tolonen A.C."/>
            <person name="Vlamakis H."/>
            <person name="Alm E.J."/>
            <person name="Xavier R.J."/>
        </authorList>
    </citation>
    <scope>NUCLEOTIDE SEQUENCE [LARGE SCALE GENOMIC DNA]</scope>
    <source>
        <strain evidence="11">aa_0143</strain>
        <strain evidence="9">Aa_0143</strain>
    </source>
</reference>
<dbReference type="Pfam" id="PF03636">
    <property type="entry name" value="Glyco_hydro_65N"/>
    <property type="match status" value="1"/>
</dbReference>
<dbReference type="GO" id="GO:0033831">
    <property type="term" value="F:kojibiose phosphorylase activity"/>
    <property type="evidence" value="ECO:0007669"/>
    <property type="project" value="UniProtKB-EC"/>
</dbReference>
<dbReference type="RefSeq" id="WP_049893870.1">
    <property type="nucleotide sequence ID" value="NZ_CATZLF010000051.1"/>
</dbReference>
<gene>
    <name evidence="8" type="primary">kojP</name>
    <name evidence="9" type="synonym">pgmB</name>
    <name evidence="9" type="ORF">EAI93_13020</name>
    <name evidence="8" type="ORF">ERS852456_01341</name>
</gene>
<keyword evidence="9" id="KW-0413">Isomerase</keyword>
<dbReference type="InterPro" id="IPR006439">
    <property type="entry name" value="HAD-SF_hydro_IA"/>
</dbReference>
<dbReference type="GO" id="GO:0004553">
    <property type="term" value="F:hydrolase activity, hydrolyzing O-glycosyl compounds"/>
    <property type="evidence" value="ECO:0007669"/>
    <property type="project" value="TreeGrafter"/>
</dbReference>
<dbReference type="InterPro" id="IPR010976">
    <property type="entry name" value="B-phosphoglucomutase_hydrolase"/>
</dbReference>
<dbReference type="Gene3D" id="3.40.50.1000">
    <property type="entry name" value="HAD superfamily/HAD-like"/>
    <property type="match status" value="1"/>
</dbReference>
<feature type="active site" description="Proton donor/acceptor" evidence="2">
    <location>
        <position position="755"/>
    </location>
</feature>
<feature type="binding site" evidence="3">
    <location>
        <position position="822"/>
    </location>
    <ligand>
        <name>substrate</name>
    </ligand>
</feature>
<feature type="active site" description="Nucleophile" evidence="2">
    <location>
        <position position="753"/>
    </location>
</feature>
<dbReference type="InterPro" id="IPR005196">
    <property type="entry name" value="Glyco_hydro_65_N"/>
</dbReference>
<dbReference type="EMBL" id="CYZO01000015">
    <property type="protein sequence ID" value="CUN99565.1"/>
    <property type="molecule type" value="Genomic_DNA"/>
</dbReference>
<evidence type="ECO:0000313" key="10">
    <source>
        <dbReference type="Proteomes" id="UP000095787"/>
    </source>
</evidence>
<dbReference type="Proteomes" id="UP000095787">
    <property type="component" value="Unassembled WGS sequence"/>
</dbReference>
<dbReference type="Proteomes" id="UP000292665">
    <property type="component" value="Unassembled WGS sequence"/>
</dbReference>
<evidence type="ECO:0000259" key="6">
    <source>
        <dbReference type="Pfam" id="PF03632"/>
    </source>
</evidence>
<organism evidence="8 10">
    <name type="scientific">[Ruminococcus] torques</name>
    <dbReference type="NCBI Taxonomy" id="33039"/>
    <lineage>
        <taxon>Bacteria</taxon>
        <taxon>Bacillati</taxon>
        <taxon>Bacillota</taxon>
        <taxon>Clostridia</taxon>
        <taxon>Lachnospirales</taxon>
        <taxon>Lachnospiraceae</taxon>
        <taxon>Mediterraneibacter</taxon>
    </lineage>
</organism>
<comment type="cofactor">
    <cofactor evidence="4">
        <name>Mg(2+)</name>
        <dbReference type="ChEBI" id="CHEBI:18420"/>
    </cofactor>
    <text evidence="4">Binds 2 magnesium ions per subunit.</text>
</comment>
<dbReference type="NCBIfam" id="TIGR01509">
    <property type="entry name" value="HAD-SF-IA-v3"/>
    <property type="match status" value="1"/>
</dbReference>
<dbReference type="InterPro" id="IPR023214">
    <property type="entry name" value="HAD_sf"/>
</dbReference>
<keyword evidence="4" id="KW-0479">Metal-binding</keyword>
<dbReference type="AlphaFoldDB" id="A0A174BIK9"/>